<dbReference type="RefSeq" id="WP_274114958.1">
    <property type="nucleotide sequence ID" value="NZ_JAPCKI010000037.1"/>
</dbReference>
<protein>
    <submittedName>
        <fullName evidence="1">Uncharacterized protein</fullName>
    </submittedName>
</protein>
<dbReference type="Proteomes" id="UP001148932">
    <property type="component" value="Unassembled WGS sequence"/>
</dbReference>
<proteinExistence type="predicted"/>
<organism evidence="1 2">
    <name type="scientific">Acidovorax benzenivorans</name>
    <dbReference type="NCBI Taxonomy" id="2987520"/>
    <lineage>
        <taxon>Bacteria</taxon>
        <taxon>Pseudomonadati</taxon>
        <taxon>Pseudomonadota</taxon>
        <taxon>Betaproteobacteria</taxon>
        <taxon>Burkholderiales</taxon>
        <taxon>Comamonadaceae</taxon>
        <taxon>Acidovorax</taxon>
    </lineage>
</organism>
<name>A0ABT5S5W1_9BURK</name>
<keyword evidence="2" id="KW-1185">Reference proteome</keyword>
<dbReference type="EMBL" id="JAPCKI010000037">
    <property type="protein sequence ID" value="MDD2180742.1"/>
    <property type="molecule type" value="Genomic_DNA"/>
</dbReference>
<evidence type="ECO:0000313" key="1">
    <source>
        <dbReference type="EMBL" id="MDD2180742.1"/>
    </source>
</evidence>
<sequence>MSTKPGEVQKQFRPIVSVAVRTESGSESGIFYKLEVLNSGSIPAKDISLSADPSSLSDAFGADASEKYKKMWLACFSPSLKIDILHNQSRVTCSFGTTRGSDQGFWKYRARISITVRYQGWFGKAYEEKQVIQILDSASFTGYMWGDGDA</sequence>
<evidence type="ECO:0000313" key="2">
    <source>
        <dbReference type="Proteomes" id="UP001148932"/>
    </source>
</evidence>
<gene>
    <name evidence="1" type="ORF">OIN59_25270</name>
</gene>
<reference evidence="1" key="1">
    <citation type="submission" date="2022-10" db="EMBL/GenBank/DDBJ databases">
        <title>Description of microaerobic benzene degrading bacteria.</title>
        <authorList>
            <person name="Bedics A."/>
            <person name="Tancsics A."/>
            <person name="Banerjee S."/>
        </authorList>
    </citation>
    <scope>NUCLEOTIDE SEQUENCE</scope>
    <source>
        <strain evidence="1">D2M1</strain>
    </source>
</reference>
<accession>A0ABT5S5W1</accession>
<comment type="caution">
    <text evidence="1">The sequence shown here is derived from an EMBL/GenBank/DDBJ whole genome shotgun (WGS) entry which is preliminary data.</text>
</comment>